<sequence>MHTLPPWRVFSTHDGYIKIVSACGAEIATIDRCAKPTTGSQEKNAGLILAAPILYLALNALQANPNDPAAHRMALDALRSANIPITHN</sequence>
<accession>D6CVU2</accession>
<protein>
    <submittedName>
        <fullName evidence="1">Uncharacterized protein</fullName>
    </submittedName>
</protein>
<gene>
    <name evidence="1" type="ordered locus">THI_p0035</name>
    <name evidence="2" type="ORF">THICB1_200028</name>
</gene>
<dbReference type="EMBL" id="FP475957">
    <property type="protein sequence ID" value="CAZ90431.1"/>
    <property type="molecule type" value="Genomic_DNA"/>
</dbReference>
<reference key="1">
    <citation type="submission" date="2009-07" db="EMBL/GenBank/DDBJ databases">
        <authorList>
            <person name="Genoscope - CEA"/>
        </authorList>
    </citation>
    <scope>NUCLEOTIDE SEQUENCE</scope>
    <source>
        <strain>3As</strain>
    </source>
</reference>
<name>D6CVU2_THIA3</name>
<reference evidence="2 4" key="5">
    <citation type="submission" date="2015-03" db="EMBL/GenBank/DDBJ databases">
        <authorList>
            <person name="Regsiter A."/>
            <person name="william w."/>
        </authorList>
    </citation>
    <scope>NUCLEOTIDE SEQUENCE [LARGE SCALE GENOMIC DNA]</scope>
    <source>
        <strain evidence="2 4">CB1</strain>
    </source>
</reference>
<dbReference type="HOGENOM" id="CLU_2468037_0_0_4"/>
<keyword evidence="1" id="KW-0614">Plasmid</keyword>
<evidence type="ECO:0000313" key="4">
    <source>
        <dbReference type="Proteomes" id="UP000078599"/>
    </source>
</evidence>
<dbReference type="AlphaFoldDB" id="D6CVU2"/>
<dbReference type="EMBL" id="CTRI01000013">
    <property type="protein sequence ID" value="CQR32677.1"/>
    <property type="molecule type" value="Genomic_DNA"/>
</dbReference>
<dbReference type="RefSeq" id="WP_020909898.1">
    <property type="nucleotide sequence ID" value="NC_014144.1"/>
</dbReference>
<dbReference type="Proteomes" id="UP000002372">
    <property type="component" value="Plasmid pTHI"/>
</dbReference>
<evidence type="ECO:0000313" key="1">
    <source>
        <dbReference type="EMBL" id="CAZ90431.1"/>
    </source>
</evidence>
<keyword evidence="4" id="KW-1185">Reference proteome</keyword>
<evidence type="ECO:0000313" key="3">
    <source>
        <dbReference type="Proteomes" id="UP000002372"/>
    </source>
</evidence>
<evidence type="ECO:0000313" key="2">
    <source>
        <dbReference type="EMBL" id="CQR32677.1"/>
    </source>
</evidence>
<organism evidence="1 3">
    <name type="scientific">Thiomonas arsenitoxydans (strain DSM 22701 / CIP 110005 / 3As)</name>
    <dbReference type="NCBI Taxonomy" id="426114"/>
    <lineage>
        <taxon>Bacteria</taxon>
        <taxon>Pseudomonadati</taxon>
        <taxon>Pseudomonadota</taxon>
        <taxon>Betaproteobacteria</taxon>
        <taxon>Burkholderiales</taxon>
        <taxon>Thiomonas</taxon>
    </lineage>
</organism>
<geneLocation type="plasmid" evidence="1 3">
    <name>pTHI</name>
</geneLocation>
<reference evidence="3" key="2">
    <citation type="journal article" date="2010" name="PLoS Genet.">
        <title>Structure, function, and evolution of the Thiomonas spp. genome.</title>
        <authorList>
            <person name="Arsene-Ploetze F."/>
            <person name="Koechler S."/>
            <person name="Marchal M."/>
            <person name="Coppee J.Y."/>
            <person name="Chandler M."/>
            <person name="Bonnefoy V."/>
            <person name="Brochier-Armanet C."/>
            <person name="Barakat M."/>
            <person name="Barbe V."/>
            <person name="Battaglia-Brunet F."/>
            <person name="Bruneel O."/>
            <person name="Bryan C.G."/>
            <person name="Cleiss-Arnold J."/>
            <person name="Cruveiller S."/>
            <person name="Erhardt M."/>
            <person name="Heinrich-Salmeron A."/>
            <person name="Hommais F."/>
            <person name="Joulian C."/>
            <person name="Krin E."/>
            <person name="Lieutaud A."/>
            <person name="Lievremont D."/>
            <person name="Michel C."/>
            <person name="Muller D."/>
            <person name="Ortet P."/>
            <person name="Proux C."/>
            <person name="Siguier P."/>
            <person name="Roche D."/>
            <person name="Rouy Z."/>
            <person name="Salvignol G."/>
            <person name="Slyemi D."/>
            <person name="Talla E."/>
            <person name="Weiss S."/>
            <person name="Weissenbach J."/>
            <person name="Medigue C."/>
            <person name="Bertin P.N."/>
        </authorList>
    </citation>
    <scope>NUCLEOTIDE SEQUENCE [LARGE SCALE GENOMIC DNA]</scope>
    <source>
        <strain evidence="3">DSM 22701 / CIP 110005 / 3As</strain>
    </source>
</reference>
<reference key="3">
    <citation type="journal article" date="2010" name="PLoS Genet.">
        <title>Structure, function, and evolution of the Thiomonas spp. genome.</title>
        <authorList>
            <person name="Arsene-Ploetze F."/>
            <person name="Koechler S."/>
            <person name="Marchal M."/>
            <person name="Coppee J.-.Y."/>
            <person name="Chandler M."/>
            <person name="Bonnefoy V."/>
            <person name="Brochier-Armanet C."/>
            <person name="Barakat M."/>
            <person name="Barbe V."/>
            <person name="Battaglia-Brunet F."/>
            <person name="Bruneel O."/>
            <person name="Bryan C.G."/>
            <person name="Cleiss-Arnold J."/>
            <person name="Cruveiller S."/>
            <person name="Erhardt M."/>
            <person name="Heinrich-Salmeron A."/>
            <person name="Hommais F."/>
            <person name="Joulian C."/>
            <person name="Krin E."/>
            <person name="Lieutaud A."/>
            <person name="Lievremont D."/>
            <person name="Michel C."/>
            <person name="Muller D."/>
            <person name="Ortet P."/>
            <person name="Proux C."/>
            <person name="Siguier P."/>
            <person name="Roche D."/>
            <person name="Rouy Z."/>
            <person name="Salvignol G."/>
            <person name="Slyemi D."/>
            <person name="Talla E."/>
            <person name="Weiss S."/>
            <person name="Weissenbach J."/>
            <person name="Medigue C."/>
            <person name="Bertin P.N."/>
        </authorList>
    </citation>
    <scope>NUCLEOTIDE SEQUENCE</scope>
    <source>
        <strain>3As</strain>
    </source>
</reference>
<proteinExistence type="predicted"/>
<reference evidence="1" key="4">
    <citation type="submission" date="2010-07" db="EMBL/GenBank/DDBJ databases">
        <authorList>
            <person name="Genoscope - CEA"/>
        </authorList>
    </citation>
    <scope>NUCLEOTIDE SEQUENCE</scope>
    <source>
        <strain evidence="1">3As</strain>
        <plasmid evidence="1">pTHI</plasmid>
    </source>
</reference>
<dbReference type="Proteomes" id="UP000078599">
    <property type="component" value="Unassembled WGS sequence"/>
</dbReference>
<dbReference type="KEGG" id="thi:THI_p0035"/>